<dbReference type="STRING" id="400682.A0A1X7VMS2"/>
<dbReference type="AlphaFoldDB" id="A0A1X7VMS2"/>
<feature type="compositionally biased region" description="Low complexity" evidence="4">
    <location>
        <begin position="203"/>
        <end position="228"/>
    </location>
</feature>
<organism evidence="5">
    <name type="scientific">Amphimedon queenslandica</name>
    <name type="common">Sponge</name>
    <dbReference type="NCBI Taxonomy" id="400682"/>
    <lineage>
        <taxon>Eukaryota</taxon>
        <taxon>Metazoa</taxon>
        <taxon>Porifera</taxon>
        <taxon>Demospongiae</taxon>
        <taxon>Heteroscleromorpha</taxon>
        <taxon>Haplosclerida</taxon>
        <taxon>Niphatidae</taxon>
        <taxon>Amphimedon</taxon>
    </lineage>
</organism>
<dbReference type="PANTHER" id="PTHR12775:SF0">
    <property type="entry name" value="REPLICATION TERMINATION FACTOR 2"/>
    <property type="match status" value="1"/>
</dbReference>
<dbReference type="KEGG" id="aqu:100638710"/>
<dbReference type="InterPro" id="IPR027799">
    <property type="entry name" value="Rtf2_RING-finger"/>
</dbReference>
<dbReference type="EnsemblMetazoa" id="XM_003383639.3">
    <property type="protein sequence ID" value="XP_003383687.1"/>
    <property type="gene ID" value="LOC100638710"/>
</dbReference>
<dbReference type="OMA" id="CGCTISE"/>
<dbReference type="GO" id="GO:0006274">
    <property type="term" value="P:DNA replication termination"/>
    <property type="evidence" value="ECO:0007669"/>
    <property type="project" value="TreeGrafter"/>
</dbReference>
<dbReference type="GO" id="GO:0005634">
    <property type="term" value="C:nucleus"/>
    <property type="evidence" value="ECO:0007669"/>
    <property type="project" value="TreeGrafter"/>
</dbReference>
<dbReference type="Proteomes" id="UP000007879">
    <property type="component" value="Unassembled WGS sequence"/>
</dbReference>
<sequence>MGCDGGTIPRRDEMVKLKKKAEKAEKDIALAAKWRHCAISAEKLSQPIVACELGRLYNKEAILLALLDKPNLPENASHIRSLKDVYELQLTPNPGFKDSEKYTDVQSSQYICPVTGLEMSGHHGFCFIRTCGCTISEKAMKEVPSETCHKCAKAFVKEDVIILNGTDAEVQKMAENMEERRKKAKLSKRKRKAVSQQVEQELTSDGSSASSAQTSSGSSDNSPSDPASVPKLLDPDSAQKLPDPVSVAGSKATVKKPKLTAGKQSMKVCPPPATSDKTKTKKKPAVETRDAYRSLFTSSHPTRPKELTSNWVTYFPYH</sequence>
<evidence type="ECO:0000313" key="6">
    <source>
        <dbReference type="Proteomes" id="UP000007879"/>
    </source>
</evidence>
<accession>A0A1X7VMS2</accession>
<evidence type="ECO:0000256" key="2">
    <source>
        <dbReference type="ARBA" id="ARBA00015157"/>
    </source>
</evidence>
<dbReference type="InParanoid" id="A0A1X7VMS2"/>
<name>A0A1X7VMS2_AMPQE</name>
<evidence type="ECO:0000313" key="5">
    <source>
        <dbReference type="EnsemblMetazoa" id="Aqu2.1.41135_001"/>
    </source>
</evidence>
<feature type="region of interest" description="Disordered" evidence="4">
    <location>
        <begin position="179"/>
        <end position="287"/>
    </location>
</feature>
<dbReference type="eggNOG" id="KOG3113">
    <property type="taxonomic scope" value="Eukaryota"/>
</dbReference>
<dbReference type="PANTHER" id="PTHR12775">
    <property type="entry name" value="PROTEIN C20ORF43 HOMOLOG"/>
    <property type="match status" value="1"/>
</dbReference>
<reference evidence="6" key="1">
    <citation type="journal article" date="2010" name="Nature">
        <title>The Amphimedon queenslandica genome and the evolution of animal complexity.</title>
        <authorList>
            <person name="Srivastava M."/>
            <person name="Simakov O."/>
            <person name="Chapman J."/>
            <person name="Fahey B."/>
            <person name="Gauthier M.E."/>
            <person name="Mitros T."/>
            <person name="Richards G.S."/>
            <person name="Conaco C."/>
            <person name="Dacre M."/>
            <person name="Hellsten U."/>
            <person name="Larroux C."/>
            <person name="Putnam N.H."/>
            <person name="Stanke M."/>
            <person name="Adamska M."/>
            <person name="Darling A."/>
            <person name="Degnan S.M."/>
            <person name="Oakley T.H."/>
            <person name="Plachetzki D.C."/>
            <person name="Zhai Y."/>
            <person name="Adamski M."/>
            <person name="Calcino A."/>
            <person name="Cummins S.F."/>
            <person name="Goodstein D.M."/>
            <person name="Harris C."/>
            <person name="Jackson D.J."/>
            <person name="Leys S.P."/>
            <person name="Shu S."/>
            <person name="Woodcroft B.J."/>
            <person name="Vervoort M."/>
            <person name="Kosik K.S."/>
            <person name="Manning G."/>
            <person name="Degnan B.M."/>
            <person name="Rokhsar D.S."/>
        </authorList>
    </citation>
    <scope>NUCLEOTIDE SEQUENCE [LARGE SCALE GENOMIC DNA]</scope>
</reference>
<dbReference type="EnsemblMetazoa" id="Aqu2.1.41135_001">
    <property type="protein sequence ID" value="Aqu2.1.41135_001"/>
    <property type="gene ID" value="Aqu2.1.41135"/>
</dbReference>
<gene>
    <name evidence="5" type="primary">100638710</name>
</gene>
<dbReference type="CDD" id="cd16653">
    <property type="entry name" value="RING-like_Rtf2"/>
    <property type="match status" value="1"/>
</dbReference>
<evidence type="ECO:0000256" key="3">
    <source>
        <dbReference type="ARBA" id="ARBA00030367"/>
    </source>
</evidence>
<protein>
    <recommendedName>
        <fullName evidence="2">Replication termination factor 2</fullName>
    </recommendedName>
    <alternativeName>
        <fullName evidence="3">Replication termination factor 2 domain-containing protein 1</fullName>
    </alternativeName>
</protein>
<reference evidence="5" key="2">
    <citation type="submission" date="2017-05" db="UniProtKB">
        <authorList>
            <consortium name="EnsemblMetazoa"/>
        </authorList>
    </citation>
    <scope>IDENTIFICATION</scope>
</reference>
<evidence type="ECO:0000256" key="4">
    <source>
        <dbReference type="SAM" id="MobiDB-lite"/>
    </source>
</evidence>
<evidence type="ECO:0000256" key="1">
    <source>
        <dbReference type="ARBA" id="ARBA00009885"/>
    </source>
</evidence>
<feature type="compositionally biased region" description="Basic residues" evidence="4">
    <location>
        <begin position="182"/>
        <end position="193"/>
    </location>
</feature>
<dbReference type="InterPro" id="IPR006735">
    <property type="entry name" value="Rtf2"/>
</dbReference>
<dbReference type="Pfam" id="PF04641">
    <property type="entry name" value="Rtf2"/>
    <property type="match status" value="1"/>
</dbReference>
<dbReference type="OrthoDB" id="247013at2759"/>
<keyword evidence="6" id="KW-1185">Reference proteome</keyword>
<proteinExistence type="inferred from homology"/>
<comment type="similarity">
    <text evidence="1">Belongs to the rtf2 family.</text>
</comment>
<dbReference type="FunCoup" id="A0A1X7VMS2">
    <property type="interactions" value="928"/>
</dbReference>